<gene>
    <name evidence="1" type="ORF">H9Q76_09720</name>
</gene>
<dbReference type="InterPro" id="IPR018775">
    <property type="entry name" value="RlaP"/>
</dbReference>
<evidence type="ECO:0000313" key="1">
    <source>
        <dbReference type="EMBL" id="QNL99013.1"/>
    </source>
</evidence>
<accession>A0A7G9FKD2</accession>
<dbReference type="AlphaFoldDB" id="A0A7G9FKD2"/>
<sequence length="98" mass="11182">MSWDFGWYLGENIILLTLGGSHAYGIDKEGSDVDIRGIALNTKPEILLGNDFDDVVDVPTDTTIYSFNKMLQLLSSNNRFLNEKCIIVQKMYEKCRKM</sequence>
<dbReference type="KEGG" id="wcp:H9Q76_09720"/>
<keyword evidence="1" id="KW-0808">Transferase</keyword>
<organism evidence="1 2">
    <name type="scientific">Wujia chipingensis</name>
    <dbReference type="NCBI Taxonomy" id="2763670"/>
    <lineage>
        <taxon>Bacteria</taxon>
        <taxon>Bacillati</taxon>
        <taxon>Bacillota</taxon>
        <taxon>Clostridia</taxon>
        <taxon>Lachnospirales</taxon>
        <taxon>Lachnospiraceae</taxon>
        <taxon>Wujia</taxon>
    </lineage>
</organism>
<dbReference type="Proteomes" id="UP000515819">
    <property type="component" value="Chromosome"/>
</dbReference>
<evidence type="ECO:0000313" key="2">
    <source>
        <dbReference type="Proteomes" id="UP000515819"/>
    </source>
</evidence>
<dbReference type="Pfam" id="PF10127">
    <property type="entry name" value="RlaP"/>
    <property type="match status" value="1"/>
</dbReference>
<dbReference type="EMBL" id="CP060632">
    <property type="protein sequence ID" value="QNL99013.1"/>
    <property type="molecule type" value="Genomic_DNA"/>
</dbReference>
<dbReference type="GO" id="GO:0016740">
    <property type="term" value="F:transferase activity"/>
    <property type="evidence" value="ECO:0007669"/>
    <property type="project" value="UniProtKB-KW"/>
</dbReference>
<name>A0A7G9FKD2_9FIRM</name>
<keyword evidence="2" id="KW-1185">Reference proteome</keyword>
<protein>
    <submittedName>
        <fullName evidence="1">Nucleotidyltransferase domain-containing protein</fullName>
    </submittedName>
</protein>
<proteinExistence type="predicted"/>
<reference evidence="1 2" key="1">
    <citation type="submission" date="2020-08" db="EMBL/GenBank/DDBJ databases">
        <authorList>
            <person name="Liu C."/>
            <person name="Sun Q."/>
        </authorList>
    </citation>
    <scope>NUCLEOTIDE SEQUENCE [LARGE SCALE GENOMIC DNA]</scope>
    <source>
        <strain evidence="1 2">NSJ-4</strain>
    </source>
</reference>